<evidence type="ECO:0000313" key="2">
    <source>
        <dbReference type="EMBL" id="AIU74087.1"/>
    </source>
</evidence>
<dbReference type="InterPro" id="IPR006522">
    <property type="entry name" value="Phage_virion_morphogenesis"/>
</dbReference>
<sequence length="212" mass="23834">MSAEGVHVLDQYFADILAGVSPAGRARTARTVGKMLRISQQQRIRAQRNPDGSQYPARRRKKLRTQQGIAFIWEGQLRRLKNWHSGRGKHGRTITGFDEDRNEVRTFYREDIERYTEINTRAGQAARTLKVPMFVKLRTSRFMKMKATTEGAEVGYSGMAARIARVHQYGLREQVGPGAFAKYAPRVLLGISKADEALIRSGVINSLGSAGR</sequence>
<feature type="region of interest" description="Disordered" evidence="1">
    <location>
        <begin position="39"/>
        <end position="61"/>
    </location>
</feature>
<dbReference type="RefSeq" id="WP_025800309.1">
    <property type="nucleotide sequence ID" value="NZ_CP009706.1"/>
</dbReference>
<dbReference type="KEGG" id="hav:AT03_17920"/>
<evidence type="ECO:0000313" key="3">
    <source>
        <dbReference type="Proteomes" id="UP000029986"/>
    </source>
</evidence>
<dbReference type="Proteomes" id="UP000029986">
    <property type="component" value="Chromosome"/>
</dbReference>
<evidence type="ECO:0000256" key="1">
    <source>
        <dbReference type="SAM" id="MobiDB-lite"/>
    </source>
</evidence>
<dbReference type="NCBIfam" id="TIGR01635">
    <property type="entry name" value="tail_comp_S"/>
    <property type="match status" value="2"/>
</dbReference>
<dbReference type="HOGENOM" id="CLU_112412_0_0_6"/>
<protein>
    <submittedName>
        <fullName evidence="2">Tail protein</fullName>
    </submittedName>
</protein>
<accession>A0A097R5T1</accession>
<dbReference type="EMBL" id="CP009706">
    <property type="protein sequence ID" value="AIU74087.1"/>
    <property type="molecule type" value="Genomic_DNA"/>
</dbReference>
<organism evidence="2 3">
    <name type="scientific">Hafnia alvei FB1</name>
    <dbReference type="NCBI Taxonomy" id="1453496"/>
    <lineage>
        <taxon>Bacteria</taxon>
        <taxon>Pseudomonadati</taxon>
        <taxon>Pseudomonadota</taxon>
        <taxon>Gammaproteobacteria</taxon>
        <taxon>Enterobacterales</taxon>
        <taxon>Hafniaceae</taxon>
        <taxon>Hafnia</taxon>
    </lineage>
</organism>
<dbReference type="eggNOG" id="COG5005">
    <property type="taxonomic scope" value="Bacteria"/>
</dbReference>
<name>A0A097R5T1_HAFAL</name>
<dbReference type="Pfam" id="PF05069">
    <property type="entry name" value="Phage_tail_S"/>
    <property type="match status" value="2"/>
</dbReference>
<dbReference type="PATRIC" id="fig|1453496.5.peg.3683"/>
<keyword evidence="3" id="KW-1185">Reference proteome</keyword>
<dbReference type="AlphaFoldDB" id="A0A097R5T1"/>
<reference evidence="2 3" key="1">
    <citation type="journal article" date="2014" name="Gut Pathog.">
        <title>Gene clusters of Hafnia alvei strain FB1 important in survival and pathogenesis: a draft genome perspective.</title>
        <authorList>
            <person name="Tan J.Y."/>
            <person name="Yin W.F."/>
            <person name="Chan K.G."/>
        </authorList>
    </citation>
    <scope>NUCLEOTIDE SEQUENCE [LARGE SCALE GENOMIC DNA]</scope>
    <source>
        <strain evidence="2 3">FB1</strain>
    </source>
</reference>
<dbReference type="OrthoDB" id="6402405at2"/>
<proteinExistence type="predicted"/>
<gene>
    <name evidence="2" type="ORF">AT03_17920</name>
</gene>